<comment type="caution">
    <text evidence="4">The sequence shown here is derived from an EMBL/GenBank/DDBJ whole genome shotgun (WGS) entry which is preliminary data.</text>
</comment>
<dbReference type="RefSeq" id="WP_057845813.1">
    <property type="nucleotide sequence ID" value="NZ_LLYA01000170.1"/>
</dbReference>
<keyword evidence="3" id="KW-0378">Hydrolase</keyword>
<comment type="catalytic activity">
    <reaction evidence="3">
        <text>Hydrolysis of (1-&gt;4)-beta-linkages between N-acetylmuramic acid and N-acetyl-D-glucosamine residues in a peptidoglycan and between N-acetyl-D-glucosamine residues in chitodextrins.</text>
        <dbReference type="EC" id="3.2.1.17"/>
    </reaction>
</comment>
<dbReference type="InterPro" id="IPR023346">
    <property type="entry name" value="Lysozyme-like_dom_sf"/>
</dbReference>
<gene>
    <name evidence="4" type="ORF">CQ13_07745</name>
</gene>
<accession>A0A0R3MW87</accession>
<keyword evidence="5" id="KW-1185">Reference proteome</keyword>
<evidence type="ECO:0000256" key="2">
    <source>
        <dbReference type="ARBA" id="ARBA00022638"/>
    </source>
</evidence>
<keyword evidence="2 3" id="KW-0081">Bacteriolytic enzyme</keyword>
<dbReference type="Gene3D" id="1.10.530.40">
    <property type="match status" value="1"/>
</dbReference>
<evidence type="ECO:0000313" key="5">
    <source>
        <dbReference type="Proteomes" id="UP000052023"/>
    </source>
</evidence>
<dbReference type="OrthoDB" id="5327667at2"/>
<dbReference type="GO" id="GO:0003796">
    <property type="term" value="F:lysozyme activity"/>
    <property type="evidence" value="ECO:0007669"/>
    <property type="project" value="UniProtKB-EC"/>
</dbReference>
<dbReference type="InterPro" id="IPR002196">
    <property type="entry name" value="Glyco_hydro_24"/>
</dbReference>
<evidence type="ECO:0000313" key="4">
    <source>
        <dbReference type="EMBL" id="KRR21920.1"/>
    </source>
</evidence>
<dbReference type="EC" id="3.2.1.17" evidence="3"/>
<organism evidence="4 5">
    <name type="scientific">Bradyrhizobium retamae</name>
    <dbReference type="NCBI Taxonomy" id="1300035"/>
    <lineage>
        <taxon>Bacteria</taxon>
        <taxon>Pseudomonadati</taxon>
        <taxon>Pseudomonadota</taxon>
        <taxon>Alphaproteobacteria</taxon>
        <taxon>Hyphomicrobiales</taxon>
        <taxon>Nitrobacteraceae</taxon>
        <taxon>Bradyrhizobium</taxon>
    </lineage>
</organism>
<dbReference type="GO" id="GO:0016998">
    <property type="term" value="P:cell wall macromolecule catabolic process"/>
    <property type="evidence" value="ECO:0007669"/>
    <property type="project" value="InterPro"/>
</dbReference>
<dbReference type="SUPFAM" id="SSF53955">
    <property type="entry name" value="Lysozyme-like"/>
    <property type="match status" value="1"/>
</dbReference>
<keyword evidence="1 3" id="KW-0929">Antimicrobial</keyword>
<dbReference type="Proteomes" id="UP000052023">
    <property type="component" value="Unassembled WGS sequence"/>
</dbReference>
<dbReference type="PANTHER" id="PTHR38107">
    <property type="match status" value="1"/>
</dbReference>
<dbReference type="InterPro" id="IPR023347">
    <property type="entry name" value="Lysozyme_dom_sf"/>
</dbReference>
<sequence>MTARKTVITVASAGALALAVPAIKQYEGYAPTVVPDKLAGGLPTGGYGETVGVKLGETHSEKYWSDRLAKRLVEDYDAGIGKCITVELPDGVRAMALSMSWNAGAGAICSSPMVKKWNAGDIEGGCRAILTKNADGEYTGWRISSRPDGPGTPLVVQRGLINRRADERKKCLAAAREPAPVVVAAPAPLPPPAVAPPAAPAAPVVEAPKISWWRSLLARVRCWIFKCEAVK</sequence>
<protein>
    <recommendedName>
        <fullName evidence="3">Lysozyme</fullName>
        <ecNumber evidence="3">3.2.1.17</ecNumber>
    </recommendedName>
</protein>
<keyword evidence="3" id="KW-0326">Glycosidase</keyword>
<dbReference type="EMBL" id="LLYA01000170">
    <property type="protein sequence ID" value="KRR21920.1"/>
    <property type="molecule type" value="Genomic_DNA"/>
</dbReference>
<comment type="similarity">
    <text evidence="3">Belongs to the glycosyl hydrolase 24 family.</text>
</comment>
<proteinExistence type="inferred from homology"/>
<evidence type="ECO:0000256" key="1">
    <source>
        <dbReference type="ARBA" id="ARBA00022529"/>
    </source>
</evidence>
<dbReference type="PANTHER" id="PTHR38107:SF3">
    <property type="entry name" value="LYSOZYME RRRD-RELATED"/>
    <property type="match status" value="1"/>
</dbReference>
<dbReference type="GO" id="GO:0042742">
    <property type="term" value="P:defense response to bacterium"/>
    <property type="evidence" value="ECO:0007669"/>
    <property type="project" value="UniProtKB-KW"/>
</dbReference>
<reference evidence="4 5" key="1">
    <citation type="submission" date="2014-03" db="EMBL/GenBank/DDBJ databases">
        <title>Bradyrhizobium valentinum sp. nov., isolated from effective nodules of Lupinus mariae-josephae, a lupine endemic of basic-lime soils in Eastern Spain.</title>
        <authorList>
            <person name="Duran D."/>
            <person name="Rey L."/>
            <person name="Navarro A."/>
            <person name="Busquets A."/>
            <person name="Imperial J."/>
            <person name="Ruiz-Argueso T."/>
        </authorList>
    </citation>
    <scope>NUCLEOTIDE SEQUENCE [LARGE SCALE GENOMIC DNA]</scope>
    <source>
        <strain evidence="4 5">Ro19</strain>
    </source>
</reference>
<name>A0A0R3MW87_9BRAD</name>
<dbReference type="InterPro" id="IPR051018">
    <property type="entry name" value="Bacteriophage_GH24"/>
</dbReference>
<dbReference type="AlphaFoldDB" id="A0A0R3MW87"/>
<dbReference type="GO" id="GO:0009253">
    <property type="term" value="P:peptidoglycan catabolic process"/>
    <property type="evidence" value="ECO:0007669"/>
    <property type="project" value="InterPro"/>
</dbReference>
<evidence type="ECO:0000256" key="3">
    <source>
        <dbReference type="RuleBase" id="RU003788"/>
    </source>
</evidence>
<dbReference type="Pfam" id="PF00959">
    <property type="entry name" value="Phage_lysozyme"/>
    <property type="match status" value="1"/>
</dbReference>
<dbReference type="GO" id="GO:0031640">
    <property type="term" value="P:killing of cells of another organism"/>
    <property type="evidence" value="ECO:0007669"/>
    <property type="project" value="UniProtKB-KW"/>
</dbReference>